<feature type="domain" description="FAD/NAD(P)-binding" evidence="11">
    <location>
        <begin position="381"/>
        <end position="614"/>
    </location>
</feature>
<dbReference type="Proteomes" id="UP000579281">
    <property type="component" value="Unassembled WGS sequence"/>
</dbReference>
<dbReference type="InterPro" id="IPR051793">
    <property type="entry name" value="NADH:flavin_oxidoreductase"/>
</dbReference>
<dbReference type="Pfam" id="PF00724">
    <property type="entry name" value="Oxidored_FMN"/>
    <property type="match status" value="1"/>
</dbReference>
<evidence type="ECO:0000256" key="1">
    <source>
        <dbReference type="ARBA" id="ARBA00001917"/>
    </source>
</evidence>
<dbReference type="SUPFAM" id="SSF51395">
    <property type="entry name" value="FMN-linked oxidoreductases"/>
    <property type="match status" value="1"/>
</dbReference>
<dbReference type="CDD" id="cd02803">
    <property type="entry name" value="OYE_like_FMN_family"/>
    <property type="match status" value="1"/>
</dbReference>
<name>A0A841KZ45_9FIRM</name>
<keyword evidence="5" id="KW-0288">FMN</keyword>
<dbReference type="Gene3D" id="3.40.50.720">
    <property type="entry name" value="NAD(P)-binding Rossmann-like Domain"/>
    <property type="match status" value="1"/>
</dbReference>
<dbReference type="InterPro" id="IPR013785">
    <property type="entry name" value="Aldolase_TIM"/>
</dbReference>
<comment type="cofactor">
    <cofactor evidence="1">
        <name>FMN</name>
        <dbReference type="ChEBI" id="CHEBI:58210"/>
    </cofactor>
</comment>
<dbReference type="InterPro" id="IPR023753">
    <property type="entry name" value="FAD/NAD-binding_dom"/>
</dbReference>
<gene>
    <name evidence="12" type="ORF">HNQ80_004801</name>
</gene>
<evidence type="ECO:0000256" key="5">
    <source>
        <dbReference type="ARBA" id="ARBA00022643"/>
    </source>
</evidence>
<dbReference type="PRINTS" id="PR00368">
    <property type="entry name" value="FADPNR"/>
</dbReference>
<reference evidence="12 13" key="1">
    <citation type="submission" date="2020-08" db="EMBL/GenBank/DDBJ databases">
        <title>Genomic Encyclopedia of Type Strains, Phase IV (KMG-IV): sequencing the most valuable type-strain genomes for metagenomic binning, comparative biology and taxonomic classification.</title>
        <authorList>
            <person name="Goeker M."/>
        </authorList>
    </citation>
    <scope>NUCLEOTIDE SEQUENCE [LARGE SCALE GENOMIC DNA]</scope>
    <source>
        <strain evidence="12 13">DSM 103526</strain>
    </source>
</reference>
<dbReference type="GO" id="GO:0010181">
    <property type="term" value="F:FMN binding"/>
    <property type="evidence" value="ECO:0007669"/>
    <property type="project" value="InterPro"/>
</dbReference>
<evidence type="ECO:0000256" key="2">
    <source>
        <dbReference type="ARBA" id="ARBA00001966"/>
    </source>
</evidence>
<accession>A0A841KZ45</accession>
<keyword evidence="12" id="KW-0670">Pyruvate</keyword>
<evidence type="ECO:0000256" key="8">
    <source>
        <dbReference type="ARBA" id="ARBA00023004"/>
    </source>
</evidence>
<dbReference type="GO" id="GO:0016491">
    <property type="term" value="F:oxidoreductase activity"/>
    <property type="evidence" value="ECO:0007669"/>
    <property type="project" value="UniProtKB-KW"/>
</dbReference>
<dbReference type="GO" id="GO:0046872">
    <property type="term" value="F:metal ion binding"/>
    <property type="evidence" value="ECO:0007669"/>
    <property type="project" value="UniProtKB-KW"/>
</dbReference>
<dbReference type="Pfam" id="PF07992">
    <property type="entry name" value="Pyr_redox_2"/>
    <property type="match status" value="1"/>
</dbReference>
<keyword evidence="7" id="KW-0560">Oxidoreductase</keyword>
<dbReference type="GO" id="GO:0051536">
    <property type="term" value="F:iron-sulfur cluster binding"/>
    <property type="evidence" value="ECO:0007669"/>
    <property type="project" value="UniProtKB-KW"/>
</dbReference>
<dbReference type="PANTHER" id="PTHR42917:SF2">
    <property type="entry name" value="2,4-DIENOYL-COA REDUCTASE [(2E)-ENOYL-COA-PRODUCING]"/>
    <property type="match status" value="1"/>
</dbReference>
<evidence type="ECO:0000313" key="12">
    <source>
        <dbReference type="EMBL" id="MBB6218627.1"/>
    </source>
</evidence>
<evidence type="ECO:0000259" key="11">
    <source>
        <dbReference type="Pfam" id="PF07992"/>
    </source>
</evidence>
<evidence type="ECO:0000256" key="9">
    <source>
        <dbReference type="ARBA" id="ARBA00023014"/>
    </source>
</evidence>
<evidence type="ECO:0000259" key="10">
    <source>
        <dbReference type="Pfam" id="PF00724"/>
    </source>
</evidence>
<feature type="domain" description="NADH:flavin oxidoreductase/NADH oxidase N-terminal" evidence="10">
    <location>
        <begin position="4"/>
        <end position="335"/>
    </location>
</feature>
<dbReference type="PANTHER" id="PTHR42917">
    <property type="entry name" value="2,4-DIENOYL-COA REDUCTASE"/>
    <property type="match status" value="1"/>
</dbReference>
<comment type="similarity">
    <text evidence="3">In the N-terminal section; belongs to the NADH:flavin oxidoreductase/NADH oxidase family.</text>
</comment>
<keyword evidence="13" id="KW-1185">Reference proteome</keyword>
<keyword evidence="4" id="KW-0285">Flavoprotein</keyword>
<dbReference type="RefSeq" id="WP_184313265.1">
    <property type="nucleotide sequence ID" value="NZ_JACHEN010000043.1"/>
</dbReference>
<evidence type="ECO:0000256" key="3">
    <source>
        <dbReference type="ARBA" id="ARBA00011048"/>
    </source>
</evidence>
<keyword evidence="6" id="KW-0479">Metal-binding</keyword>
<protein>
    <submittedName>
        <fullName evidence="12">2,4-dienoyl-CoA reductase-like NADH-dependent reductase (Old Yellow Enzyme family)/pyruvate/2-oxoglutarate dehydrogenase complex dihydrolipoamide dehydrogenase (E3) component</fullName>
    </submittedName>
</protein>
<keyword evidence="8" id="KW-0408">Iron</keyword>
<comment type="caution">
    <text evidence="12">The sequence shown here is derived from an EMBL/GenBank/DDBJ whole genome shotgun (WGS) entry which is preliminary data.</text>
</comment>
<dbReference type="InterPro" id="IPR001155">
    <property type="entry name" value="OxRdtase_FMN_N"/>
</dbReference>
<dbReference type="PRINTS" id="PR00469">
    <property type="entry name" value="PNDRDTASEII"/>
</dbReference>
<evidence type="ECO:0000256" key="7">
    <source>
        <dbReference type="ARBA" id="ARBA00023002"/>
    </source>
</evidence>
<sequence>MYEKIFEPARIGNLELKNRIIVTPISTVMANEDGSPSEKYIRYLEEKAKGNFGLIVTEYYVVEPKAGLFTRCFNISSEELIEKHSEITKRVHAAGGKISAQINHGGRQIRKEIFGKKLIAPSSVRDFAMRELPRELTIEEIHNLVEGYGDTALNLKKAGFDAVEIYGCHGFLVSQFLSRSSNKRTDEYGGSLQGRCRFVVEIIQNIRKKVGKDFPVTIRISTEEFVPGGLTLEENKAIAVILENAGVDAISCSKGVFITAENIAPPNMLEHAGYVNNAAEIKKVVNIPVIFAGRVNDPAIAESILRSGKADFVGMARASLADPQFLNKVKEGRLDDIQYCIGCNQGCVGSVHKGMHVCCLVNPFTGREDEIEVKPADVKKKIIVVGGGIAGCEAALMAAKRGHDVTIYEGQSKLGGQWNLAGIPPGKTELLSLLTWQKHKLDKYGVKVVLNTHITVDMVQAEKPDEVIIGTGATPFTPPINGIHQPHVVSANDVLSGKEFFGKNVVVIGGGLVAAETAEFIASYGSIVTMIESADEILKGMIHHNRNALMKNLKHHEIEMHTSSSVTEIQSDAVLYEYKGKQYKVEEVNTVVVAIGSRPLNELESFLKAAGISTKVIGDAAKVRNGLDAVYEGFMAGITV</sequence>
<comment type="cofactor">
    <cofactor evidence="2">
        <name>[4Fe-4S] cluster</name>
        <dbReference type="ChEBI" id="CHEBI:49883"/>
    </cofactor>
</comment>
<keyword evidence="9" id="KW-0411">Iron-sulfur</keyword>
<evidence type="ECO:0000313" key="13">
    <source>
        <dbReference type="Proteomes" id="UP000579281"/>
    </source>
</evidence>
<dbReference type="AlphaFoldDB" id="A0A841KZ45"/>
<dbReference type="Gene3D" id="3.50.50.60">
    <property type="entry name" value="FAD/NAD(P)-binding domain"/>
    <property type="match status" value="1"/>
</dbReference>
<evidence type="ECO:0000256" key="4">
    <source>
        <dbReference type="ARBA" id="ARBA00022630"/>
    </source>
</evidence>
<proteinExistence type="inferred from homology"/>
<dbReference type="InterPro" id="IPR036188">
    <property type="entry name" value="FAD/NAD-bd_sf"/>
</dbReference>
<dbReference type="EMBL" id="JACHEN010000043">
    <property type="protein sequence ID" value="MBB6218627.1"/>
    <property type="molecule type" value="Genomic_DNA"/>
</dbReference>
<organism evidence="12 13">
    <name type="scientific">Anaerosolibacter carboniphilus</name>
    <dbReference type="NCBI Taxonomy" id="1417629"/>
    <lineage>
        <taxon>Bacteria</taxon>
        <taxon>Bacillati</taxon>
        <taxon>Bacillota</taxon>
        <taxon>Clostridia</taxon>
        <taxon>Peptostreptococcales</taxon>
        <taxon>Thermotaleaceae</taxon>
        <taxon>Anaerosolibacter</taxon>
    </lineage>
</organism>
<evidence type="ECO:0000256" key="6">
    <source>
        <dbReference type="ARBA" id="ARBA00022723"/>
    </source>
</evidence>
<dbReference type="Gene3D" id="3.20.20.70">
    <property type="entry name" value="Aldolase class I"/>
    <property type="match status" value="1"/>
</dbReference>
<dbReference type="SUPFAM" id="SSF51905">
    <property type="entry name" value="FAD/NAD(P)-binding domain"/>
    <property type="match status" value="1"/>
</dbReference>